<protein>
    <submittedName>
        <fullName evidence="1">Uncharacterized protein</fullName>
    </submittedName>
</protein>
<reference evidence="1" key="1">
    <citation type="submission" date="2023-04" db="EMBL/GenBank/DDBJ databases">
        <title>Draft Genome sequencing of Naganishia species isolated from polar environments using Oxford Nanopore Technology.</title>
        <authorList>
            <person name="Leo P."/>
            <person name="Venkateswaran K."/>
        </authorList>
    </citation>
    <scope>NUCLEOTIDE SEQUENCE</scope>
    <source>
        <strain evidence="1">MNA-CCFEE 5425</strain>
    </source>
</reference>
<evidence type="ECO:0000313" key="1">
    <source>
        <dbReference type="EMBL" id="KAJ9120923.1"/>
    </source>
</evidence>
<proteinExistence type="predicted"/>
<sequence length="604" mass="64713">MMNGAPKDRGPYLVVLSGRFARHFPYSLHIGYTCSVPINNTCLYSIVPIPTSSMEVPPPSSAPEHAALPSPSIRNVLVILPSITRGFQPKNYTAPAYANIGRSPSLPAADVFFANNPELRQAGTDRLSKPRLSIAYGHAASAGRRPLFAGSPLHVAQAANEESQGDESRDTDDEDTPPHPVSSGHLSPAARKEITAQLANPITPNSLPTDTRRQSISTLLPAGVMSAKLSQLILEEEEANSRMEQARNSAFGIPASPTTAALAPYSMSGGRPETISEASVEPDDTNVPTSSIGVSPQRRPFPFARSNSNSATVSPALSPLSPFNPTFTPSTTSAPSAPKMVRRGRSRPHTSAAALSSASVPAFGAKSGKSSIPADPAKEKGSASGRIANPETASVAGTNKWEELRRKRAVVTGAPGWEGEEVVNTLREDGIQGASRFIDFVVGILANIVGTYSFHVESRFATRPVYRPYPFPAHVINERTRDIPRRQTNKTRTNHHGPTLGFPNIAFPQSATHTGHHSIRHLLPAGFVGSSQKDRSGLVAERITYHRRSHGTVVGTCPFWRRRRDHSENTNDVCDRLLCQSGAFSKCGCPMRTGGSDWCAPAAV</sequence>
<accession>A0ACC2XA83</accession>
<keyword evidence="2" id="KW-1185">Reference proteome</keyword>
<organism evidence="1 2">
    <name type="scientific">Naganishia vaughanmartiniae</name>
    <dbReference type="NCBI Taxonomy" id="1424756"/>
    <lineage>
        <taxon>Eukaryota</taxon>
        <taxon>Fungi</taxon>
        <taxon>Dikarya</taxon>
        <taxon>Basidiomycota</taxon>
        <taxon>Agaricomycotina</taxon>
        <taxon>Tremellomycetes</taxon>
        <taxon>Filobasidiales</taxon>
        <taxon>Filobasidiaceae</taxon>
        <taxon>Naganishia</taxon>
    </lineage>
</organism>
<comment type="caution">
    <text evidence="1">The sequence shown here is derived from an EMBL/GenBank/DDBJ whole genome shotgun (WGS) entry which is preliminary data.</text>
</comment>
<dbReference type="Proteomes" id="UP001243375">
    <property type="component" value="Unassembled WGS sequence"/>
</dbReference>
<name>A0ACC2XA83_9TREE</name>
<gene>
    <name evidence="1" type="ORF">QFC22_002858</name>
</gene>
<dbReference type="EMBL" id="JASBWU010000006">
    <property type="protein sequence ID" value="KAJ9120923.1"/>
    <property type="molecule type" value="Genomic_DNA"/>
</dbReference>
<evidence type="ECO:0000313" key="2">
    <source>
        <dbReference type="Proteomes" id="UP001243375"/>
    </source>
</evidence>